<dbReference type="Pfam" id="PF24646">
    <property type="entry name" value="DUF7640"/>
    <property type="match status" value="1"/>
</dbReference>
<organism evidence="2 3">
    <name type="scientific">Cyclotella atomus</name>
    <dbReference type="NCBI Taxonomy" id="382360"/>
    <lineage>
        <taxon>Eukaryota</taxon>
        <taxon>Sar</taxon>
        <taxon>Stramenopiles</taxon>
        <taxon>Ochrophyta</taxon>
        <taxon>Bacillariophyta</taxon>
        <taxon>Coscinodiscophyceae</taxon>
        <taxon>Thalassiosirophycidae</taxon>
        <taxon>Stephanodiscales</taxon>
        <taxon>Stephanodiscaceae</taxon>
        <taxon>Cyclotella</taxon>
    </lineage>
</organism>
<accession>A0ABD3NGC5</accession>
<dbReference type="Proteomes" id="UP001530400">
    <property type="component" value="Unassembled WGS sequence"/>
</dbReference>
<keyword evidence="3" id="KW-1185">Reference proteome</keyword>
<dbReference type="PANTHER" id="PTHR22534">
    <property type="entry name" value="SRCR DOMAIN-CONTAINING PROTEIN"/>
    <property type="match status" value="1"/>
</dbReference>
<proteinExistence type="predicted"/>
<sequence length="250" mass="27594">MNNGSAVKKCDGDQACRDTNIDKIACGICNGHKACMYTTKTISEGSCNDSNACYHLESMAPMRVIMRVMPFLAISVTINGISFTSHSNGDRACQHEYLCSSSTSPAVSPLKSSITENVPAVTGSGAKWYVDWVSEDQLCKNDGKAPDYMVKNAAAWLFEDLKSCCTKHFYYKLNSCLSIANTRSGKYYPDWEGSNEKCIQDEPNSLALGWIHYGYNMNQCMGQAATESNKYYVDWTTFKCIKDCSTGADC</sequence>
<comment type="caution">
    <text evidence="2">The sequence shown here is derived from an EMBL/GenBank/DDBJ whole genome shotgun (WGS) entry which is preliminary data.</text>
</comment>
<gene>
    <name evidence="2" type="ORF">ACHAWO_004627</name>
</gene>
<evidence type="ECO:0000313" key="3">
    <source>
        <dbReference type="Proteomes" id="UP001530400"/>
    </source>
</evidence>
<dbReference type="EMBL" id="JALLPJ020001213">
    <property type="protein sequence ID" value="KAL3773992.1"/>
    <property type="molecule type" value="Genomic_DNA"/>
</dbReference>
<protein>
    <recommendedName>
        <fullName evidence="1">DUF7640 domain-containing protein</fullName>
    </recommendedName>
</protein>
<name>A0ABD3NGC5_9STRA</name>
<evidence type="ECO:0000313" key="2">
    <source>
        <dbReference type="EMBL" id="KAL3773992.1"/>
    </source>
</evidence>
<dbReference type="InterPro" id="IPR056057">
    <property type="entry name" value="DUF7640"/>
</dbReference>
<dbReference type="InterPro" id="IPR019524">
    <property type="entry name" value="B-solenoid_diatom-type"/>
</dbReference>
<dbReference type="AlphaFoldDB" id="A0ABD3NGC5"/>
<reference evidence="2 3" key="1">
    <citation type="submission" date="2024-10" db="EMBL/GenBank/DDBJ databases">
        <title>Updated reference genomes for cyclostephanoid diatoms.</title>
        <authorList>
            <person name="Roberts W.R."/>
            <person name="Alverson A.J."/>
        </authorList>
    </citation>
    <scope>NUCLEOTIDE SEQUENCE [LARGE SCALE GENOMIC DNA]</scope>
    <source>
        <strain evidence="2 3">AJA010-31</strain>
    </source>
</reference>
<evidence type="ECO:0000259" key="1">
    <source>
        <dbReference type="Pfam" id="PF24646"/>
    </source>
</evidence>
<feature type="domain" description="DUF7640" evidence="1">
    <location>
        <begin position="7"/>
        <end position="56"/>
    </location>
</feature>
<dbReference type="PANTHER" id="PTHR22534:SF5">
    <property type="entry name" value="SRCR DOMAIN-CONTAINING PROTEIN"/>
    <property type="match status" value="1"/>
</dbReference>